<dbReference type="Proteomes" id="UP000663841">
    <property type="component" value="Unassembled WGS sequence"/>
</dbReference>
<sequence length="189" mass="20821">MFFRRALAFATVLASFALSTHAQPMHHARAAVAVSTPADADAFVTNIKLFQKDVEACSDDISKAASIGKDPEDEMKKLNGHFTAVSFPASVKLTLEQEKECAVIVSAVLTKSIQACHDVASKHNFMKYYSRWTETDFAMHSFMQKLAGVSFSAYKQSLISAGKTAAVSLHDMKMRHMVNDFRGMGISYE</sequence>
<feature type="signal peptide" evidence="1">
    <location>
        <begin position="1"/>
        <end position="22"/>
    </location>
</feature>
<dbReference type="AlphaFoldDB" id="A0A8H3BM98"/>
<comment type="caution">
    <text evidence="2">The sequence shown here is derived from an EMBL/GenBank/DDBJ whole genome shotgun (WGS) entry which is preliminary data.</text>
</comment>
<accession>A0A8H3BM98</accession>
<organism evidence="2 3">
    <name type="scientific">Rhizoctonia solani</name>
    <dbReference type="NCBI Taxonomy" id="456999"/>
    <lineage>
        <taxon>Eukaryota</taxon>
        <taxon>Fungi</taxon>
        <taxon>Dikarya</taxon>
        <taxon>Basidiomycota</taxon>
        <taxon>Agaricomycotina</taxon>
        <taxon>Agaricomycetes</taxon>
        <taxon>Cantharellales</taxon>
        <taxon>Ceratobasidiaceae</taxon>
        <taxon>Rhizoctonia</taxon>
    </lineage>
</organism>
<dbReference type="EMBL" id="CAJMWW010000247">
    <property type="protein sequence ID" value="CAE6460367.1"/>
    <property type="molecule type" value="Genomic_DNA"/>
</dbReference>
<reference evidence="2" key="1">
    <citation type="submission" date="2021-01" db="EMBL/GenBank/DDBJ databases">
        <authorList>
            <person name="Kaushik A."/>
        </authorList>
    </citation>
    <scope>NUCLEOTIDE SEQUENCE</scope>
    <source>
        <strain evidence="2">AG3-T5</strain>
    </source>
</reference>
<evidence type="ECO:0000313" key="3">
    <source>
        <dbReference type="Proteomes" id="UP000663841"/>
    </source>
</evidence>
<name>A0A8H3BM98_9AGAM</name>
<protein>
    <submittedName>
        <fullName evidence="2">Uncharacterized protein</fullName>
    </submittedName>
</protein>
<evidence type="ECO:0000313" key="2">
    <source>
        <dbReference type="EMBL" id="CAE6460367.1"/>
    </source>
</evidence>
<evidence type="ECO:0000256" key="1">
    <source>
        <dbReference type="SAM" id="SignalP"/>
    </source>
</evidence>
<feature type="chain" id="PRO_5034200487" evidence="1">
    <location>
        <begin position="23"/>
        <end position="189"/>
    </location>
</feature>
<keyword evidence="1" id="KW-0732">Signal</keyword>
<gene>
    <name evidence="2" type="ORF">RDB_LOCUS150038</name>
</gene>
<proteinExistence type="predicted"/>